<gene>
    <name evidence="3" type="ORF">LC0644_0251</name>
</gene>
<dbReference type="InterPro" id="IPR004474">
    <property type="entry name" value="LytR_CpsA_psr"/>
</dbReference>
<comment type="similarity">
    <text evidence="1">Belongs to the LytR/CpsA/Psr (LCP) family.</text>
</comment>
<reference evidence="4" key="1">
    <citation type="submission" date="2014-05" db="EMBL/GenBank/DDBJ databases">
        <title>Whole genome sequencing of Lactobacillus casei NRIC0644.</title>
        <authorList>
            <person name="Atarashi H."/>
            <person name="Yoshida Y."/>
            <person name="Fujimura S."/>
            <person name="Tanaka N."/>
            <person name="Shiwa Y."/>
            <person name="Yoshikawa H."/>
            <person name="Okada S."/>
            <person name="Nakagawa J."/>
        </authorList>
    </citation>
    <scope>NUCLEOTIDE SEQUENCE [LARGE SCALE GENOMIC DNA]</scope>
    <source>
        <strain evidence="4">NRIC0644</strain>
    </source>
</reference>
<evidence type="ECO:0000256" key="1">
    <source>
        <dbReference type="ARBA" id="ARBA00006068"/>
    </source>
</evidence>
<dbReference type="NCBIfam" id="TIGR00350">
    <property type="entry name" value="lytR_cpsA_psr"/>
    <property type="match status" value="1"/>
</dbReference>
<feature type="domain" description="Cell envelope-related transcriptional attenuator" evidence="2">
    <location>
        <begin position="17"/>
        <end position="164"/>
    </location>
</feature>
<dbReference type="Proteomes" id="UP000032552">
    <property type="component" value="Unassembled WGS sequence"/>
</dbReference>
<evidence type="ECO:0000313" key="3">
    <source>
        <dbReference type="EMBL" id="GAN35662.1"/>
    </source>
</evidence>
<name>A0A0C9Q765_LACPA</name>
<dbReference type="InterPro" id="IPR050922">
    <property type="entry name" value="LytR/CpsA/Psr_CW_biosynth"/>
</dbReference>
<accession>A0A0C9Q765</accession>
<sequence length="279" mass="30904">MLLGIDTGSFGRIDKGNSDTMLIAAINPKEKKSSLVSIPRDTAAQIIGTKDFNMQKINAAYNIGGSSMATNTVASLLNIPVNYYLTINMGSLEKIVNSIGGIDITVPFSFQDPYTGDQKFIRGKTHMNGSMALAYVRMRHADPEGDYGRQKRQQQVIKAIYQKAISVDSVGKLVPLVDSISKGMTTNISFKDMETLFLSARILSKNVTTDHLQGTNAWIGDGAYQIASDQELQRVSNELRKTLNLPKESLKNEEVYQNAQNKGFVFNANYDQNYTIFQH</sequence>
<organism evidence="3 4">
    <name type="scientific">Lacticaseibacillus paracasei NRIC 0644</name>
    <dbReference type="NCBI Taxonomy" id="1435038"/>
    <lineage>
        <taxon>Bacteria</taxon>
        <taxon>Bacillati</taxon>
        <taxon>Bacillota</taxon>
        <taxon>Bacilli</taxon>
        <taxon>Lactobacillales</taxon>
        <taxon>Lactobacillaceae</taxon>
        <taxon>Lacticaseibacillus</taxon>
    </lineage>
</organism>
<comment type="caution">
    <text evidence="3">The sequence shown here is derived from an EMBL/GenBank/DDBJ whole genome shotgun (WGS) entry which is preliminary data.</text>
</comment>
<dbReference type="EMBL" id="BAYM01000012">
    <property type="protein sequence ID" value="GAN35662.1"/>
    <property type="molecule type" value="Genomic_DNA"/>
</dbReference>
<dbReference type="PANTHER" id="PTHR33392">
    <property type="entry name" value="POLYISOPRENYL-TEICHOIC ACID--PEPTIDOGLYCAN TEICHOIC ACID TRANSFERASE TAGU"/>
    <property type="match status" value="1"/>
</dbReference>
<dbReference type="Pfam" id="PF03816">
    <property type="entry name" value="LytR_cpsA_psr"/>
    <property type="match status" value="1"/>
</dbReference>
<dbReference type="Gene3D" id="3.40.630.190">
    <property type="entry name" value="LCP protein"/>
    <property type="match status" value="1"/>
</dbReference>
<dbReference type="AlphaFoldDB" id="A0A0C9Q765"/>
<proteinExistence type="inferred from homology"/>
<evidence type="ECO:0000313" key="4">
    <source>
        <dbReference type="Proteomes" id="UP000032552"/>
    </source>
</evidence>
<protein>
    <recommendedName>
        <fullName evidence="2">Cell envelope-related transcriptional attenuator domain-containing protein</fullName>
    </recommendedName>
</protein>
<evidence type="ECO:0000259" key="2">
    <source>
        <dbReference type="Pfam" id="PF03816"/>
    </source>
</evidence>
<dbReference type="PANTHER" id="PTHR33392:SF6">
    <property type="entry name" value="POLYISOPRENYL-TEICHOIC ACID--PEPTIDOGLYCAN TEICHOIC ACID TRANSFERASE TAGU"/>
    <property type="match status" value="1"/>
</dbReference>